<accession>A0A0V0HD08</accession>
<evidence type="ECO:0000313" key="1">
    <source>
        <dbReference type="EMBL" id="JAP17339.1"/>
    </source>
</evidence>
<dbReference type="EMBL" id="GEDG01022653">
    <property type="protein sequence ID" value="JAP17339.1"/>
    <property type="molecule type" value="Transcribed_RNA"/>
</dbReference>
<protein>
    <submittedName>
        <fullName evidence="1">Putative ovule protein</fullName>
    </submittedName>
</protein>
<sequence>MTIVRSTNPTDSWFEWTERGRNFFRRIIPENRKTLEWVVQILREAFKFRGNGVRRWKKGDSFSETFCARNFNNFGRYISIVSTRGRRRAVLIIPETTFNAG</sequence>
<reference evidence="1" key="1">
    <citation type="submission" date="2015-12" db="EMBL/GenBank/DDBJ databases">
        <title>Gene expression during late stages of embryo sac development: a critical building block for successful pollen-pistil interactions.</title>
        <authorList>
            <person name="Liu Y."/>
            <person name="Joly V."/>
            <person name="Sabar M."/>
            <person name="Matton D.P."/>
        </authorList>
    </citation>
    <scope>NUCLEOTIDE SEQUENCE</scope>
</reference>
<organism evidence="1">
    <name type="scientific">Solanum chacoense</name>
    <name type="common">Chaco potato</name>
    <dbReference type="NCBI Taxonomy" id="4108"/>
    <lineage>
        <taxon>Eukaryota</taxon>
        <taxon>Viridiplantae</taxon>
        <taxon>Streptophyta</taxon>
        <taxon>Embryophyta</taxon>
        <taxon>Tracheophyta</taxon>
        <taxon>Spermatophyta</taxon>
        <taxon>Magnoliopsida</taxon>
        <taxon>eudicotyledons</taxon>
        <taxon>Gunneridae</taxon>
        <taxon>Pentapetalae</taxon>
        <taxon>asterids</taxon>
        <taxon>lamiids</taxon>
        <taxon>Solanales</taxon>
        <taxon>Solanaceae</taxon>
        <taxon>Solanoideae</taxon>
        <taxon>Solaneae</taxon>
        <taxon>Solanum</taxon>
    </lineage>
</organism>
<name>A0A0V0HD08_SOLCH</name>
<proteinExistence type="predicted"/>
<dbReference type="AlphaFoldDB" id="A0A0V0HD08"/>